<keyword evidence="3" id="KW-0614">Plasmid</keyword>
<dbReference type="AlphaFoldDB" id="A0ABF7QZ58"/>
<evidence type="ECO:0000313" key="4">
    <source>
        <dbReference type="Proteomes" id="UP000008330"/>
    </source>
</evidence>
<dbReference type="KEGG" id="rlt:Rleg2_6079"/>
<name>A0ABF7QZ58_RHILW</name>
<dbReference type="InterPro" id="IPR057326">
    <property type="entry name" value="KR_dom"/>
</dbReference>
<dbReference type="Pfam" id="PF13561">
    <property type="entry name" value="adh_short_C2"/>
    <property type="match status" value="1"/>
</dbReference>
<dbReference type="PANTHER" id="PTHR42760:SF123">
    <property type="entry name" value="OXIDOREDUCTASE"/>
    <property type="match status" value="1"/>
</dbReference>
<dbReference type="SMART" id="SM00822">
    <property type="entry name" value="PKS_KR"/>
    <property type="match status" value="1"/>
</dbReference>
<dbReference type="InterPro" id="IPR002347">
    <property type="entry name" value="SDR_fam"/>
</dbReference>
<dbReference type="Proteomes" id="UP000008330">
    <property type="component" value="Plasmid pRLG203"/>
</dbReference>
<dbReference type="PANTHER" id="PTHR42760">
    <property type="entry name" value="SHORT-CHAIN DEHYDROGENASES/REDUCTASES FAMILY MEMBER"/>
    <property type="match status" value="1"/>
</dbReference>
<gene>
    <name evidence="3" type="ordered locus">Rleg2_6079</name>
</gene>
<evidence type="ECO:0000313" key="3">
    <source>
        <dbReference type="EMBL" id="ACI59469.1"/>
    </source>
</evidence>
<evidence type="ECO:0000256" key="1">
    <source>
        <dbReference type="ARBA" id="ARBA00006484"/>
    </source>
</evidence>
<comment type="similarity">
    <text evidence="1">Belongs to the short-chain dehydrogenases/reductases (SDR) family.</text>
</comment>
<dbReference type="InterPro" id="IPR036291">
    <property type="entry name" value="NAD(P)-bd_dom_sf"/>
</dbReference>
<protein>
    <submittedName>
        <fullName evidence="3">Short-chain dehydrogenase/reductase SDR</fullName>
    </submittedName>
</protein>
<dbReference type="GO" id="GO:0016616">
    <property type="term" value="F:oxidoreductase activity, acting on the CH-OH group of donors, NAD or NADP as acceptor"/>
    <property type="evidence" value="ECO:0007669"/>
    <property type="project" value="UniProtKB-ARBA"/>
</dbReference>
<dbReference type="PROSITE" id="PS00061">
    <property type="entry name" value="ADH_SHORT"/>
    <property type="match status" value="1"/>
</dbReference>
<dbReference type="InterPro" id="IPR020904">
    <property type="entry name" value="Sc_DH/Rdtase_CS"/>
</dbReference>
<organism evidence="3 4">
    <name type="scientific">Rhizobium leguminosarum bv. trifolii (strain WSM2304)</name>
    <dbReference type="NCBI Taxonomy" id="395492"/>
    <lineage>
        <taxon>Bacteria</taxon>
        <taxon>Pseudomonadati</taxon>
        <taxon>Pseudomonadota</taxon>
        <taxon>Alphaproteobacteria</taxon>
        <taxon>Hyphomicrobiales</taxon>
        <taxon>Rhizobiaceae</taxon>
        <taxon>Rhizobium/Agrobacterium group</taxon>
        <taxon>Rhizobium</taxon>
    </lineage>
</organism>
<dbReference type="CDD" id="cd05233">
    <property type="entry name" value="SDR_c"/>
    <property type="match status" value="1"/>
</dbReference>
<geneLocation type="plasmid" evidence="3 4">
    <name>pRLG203</name>
</geneLocation>
<keyword evidence="4" id="KW-1185">Reference proteome</keyword>
<proteinExistence type="inferred from homology"/>
<dbReference type="EMBL" id="CP001195">
    <property type="protein sequence ID" value="ACI59469.1"/>
    <property type="molecule type" value="Genomic_DNA"/>
</dbReference>
<feature type="domain" description="Ketoreductase" evidence="2">
    <location>
        <begin position="9"/>
        <end position="186"/>
    </location>
</feature>
<sequence>MPTENIDKKKVVVTGGASGIGMDIAALLLSRDWEVHLIDLKLENLQLACDILGLSHGNAHVADVSDEQAIGTIFETLTRTGPLSALVNSAGIGVDKLVVDTDVADFRRMFDVNLVGTFLPARAAARHWLASGLPGAIVNVSSVSGILGSKGRGAYGASKAAVNQLTRIFATELGPKGIRVNAVAPGAIETPLSRAVHTEDVRRQWKVRIPLARYGSVREIAVTVAFLISDEASYINGQILAVDGGFSSAGLMVEP</sequence>
<dbReference type="PRINTS" id="PR00081">
    <property type="entry name" value="GDHRDH"/>
</dbReference>
<reference evidence="3 4" key="1">
    <citation type="journal article" date="2010" name="Stand. Genomic Sci.">
        <title>Complete genome sequence of Rhizobium leguminosarum bv trifolii strain WSM2304, an effective microsymbiont of the South American clover Trifolium polymorphum.</title>
        <authorList>
            <person name="Reeve W."/>
            <person name="O'Hara G."/>
            <person name="Chain P."/>
            <person name="Ardley J."/>
            <person name="Brau L."/>
            <person name="Nandesena K."/>
            <person name="Tiwari R."/>
            <person name="Malfatti S."/>
            <person name="Kiss H."/>
            <person name="Lapidus A."/>
            <person name="Copeland A."/>
            <person name="Nolan M."/>
            <person name="Land M."/>
            <person name="Ivanova N."/>
            <person name="Mavromatis K."/>
            <person name="Markowitz V."/>
            <person name="Kyrpides N."/>
            <person name="Melino V."/>
            <person name="Denton M."/>
            <person name="Yates R."/>
            <person name="Howieson J."/>
        </authorList>
    </citation>
    <scope>NUCLEOTIDE SEQUENCE [LARGE SCALE GENOMIC DNA]</scope>
    <source>
        <strain evidence="3 4">WSM2304</strain>
    </source>
</reference>
<dbReference type="FunFam" id="3.40.50.720:FF:000084">
    <property type="entry name" value="Short-chain dehydrogenase reductase"/>
    <property type="match status" value="1"/>
</dbReference>
<dbReference type="SUPFAM" id="SSF51735">
    <property type="entry name" value="NAD(P)-binding Rossmann-fold domains"/>
    <property type="match status" value="1"/>
</dbReference>
<evidence type="ECO:0000259" key="2">
    <source>
        <dbReference type="SMART" id="SM00822"/>
    </source>
</evidence>
<dbReference type="Gene3D" id="3.40.50.720">
    <property type="entry name" value="NAD(P)-binding Rossmann-like Domain"/>
    <property type="match status" value="1"/>
</dbReference>
<dbReference type="PRINTS" id="PR00080">
    <property type="entry name" value="SDRFAMILY"/>
</dbReference>
<dbReference type="RefSeq" id="WP_012559736.1">
    <property type="nucleotide sequence ID" value="NC_011370.1"/>
</dbReference>
<accession>A0ABF7QZ58</accession>